<dbReference type="Proteomes" id="UP000054977">
    <property type="component" value="Unassembled WGS sequence"/>
</dbReference>
<dbReference type="Pfam" id="PF00724">
    <property type="entry name" value="Oxidored_FMN"/>
    <property type="match status" value="1"/>
</dbReference>
<reference evidence="5" key="1">
    <citation type="submission" date="2016-01" db="EMBL/GenBank/DDBJ databases">
        <authorList>
            <person name="Peeters C."/>
        </authorList>
    </citation>
    <scope>NUCLEOTIDE SEQUENCE [LARGE SCALE GENOMIC DNA]</scope>
    <source>
        <strain evidence="5">LMG 22934</strain>
    </source>
</reference>
<dbReference type="GO" id="GO:0016628">
    <property type="term" value="F:oxidoreductase activity, acting on the CH-CH group of donors, NAD or NADP as acceptor"/>
    <property type="evidence" value="ECO:0007669"/>
    <property type="project" value="UniProtKB-ARBA"/>
</dbReference>
<evidence type="ECO:0000313" key="6">
    <source>
        <dbReference type="Proteomes" id="UP000054977"/>
    </source>
</evidence>
<feature type="domain" description="NADH:flavin oxidoreductase/NADH oxidase N-terminal" evidence="4">
    <location>
        <begin position="3"/>
        <end position="338"/>
    </location>
</feature>
<dbReference type="RefSeq" id="WP_087667344.1">
    <property type="nucleotide sequence ID" value="NZ_FCNW02000009.1"/>
</dbReference>
<dbReference type="PANTHER" id="PTHR22893:SF98">
    <property type="entry name" value="OXIDOREDUCTASE"/>
    <property type="match status" value="1"/>
</dbReference>
<gene>
    <name evidence="5" type="ORF">AWB65_02379</name>
</gene>
<dbReference type="EMBL" id="FCNW02000009">
    <property type="protein sequence ID" value="SAL34480.1"/>
    <property type="molecule type" value="Genomic_DNA"/>
</dbReference>
<dbReference type="GO" id="GO:0005829">
    <property type="term" value="C:cytosol"/>
    <property type="evidence" value="ECO:0007669"/>
    <property type="project" value="TreeGrafter"/>
</dbReference>
<comment type="similarity">
    <text evidence="2">Belongs to the NADH:flavin oxidoreductase/NADH oxidase family.</text>
</comment>
<comment type="caution">
    <text evidence="5">The sequence shown here is derived from an EMBL/GenBank/DDBJ whole genome shotgun (WGS) entry which is preliminary data.</text>
</comment>
<dbReference type="OrthoDB" id="8985337at2"/>
<organism evidence="5 6">
    <name type="scientific">Caballeronia humi</name>
    <dbReference type="NCBI Taxonomy" id="326474"/>
    <lineage>
        <taxon>Bacteria</taxon>
        <taxon>Pseudomonadati</taxon>
        <taxon>Pseudomonadota</taxon>
        <taxon>Betaproteobacteria</taxon>
        <taxon>Burkholderiales</taxon>
        <taxon>Burkholderiaceae</taxon>
        <taxon>Caballeronia</taxon>
    </lineage>
</organism>
<dbReference type="InterPro" id="IPR013785">
    <property type="entry name" value="Aldolase_TIM"/>
</dbReference>
<proteinExistence type="inferred from homology"/>
<evidence type="ECO:0000259" key="4">
    <source>
        <dbReference type="Pfam" id="PF00724"/>
    </source>
</evidence>
<evidence type="ECO:0000313" key="5">
    <source>
        <dbReference type="EMBL" id="SAL34480.1"/>
    </source>
</evidence>
<evidence type="ECO:0000256" key="2">
    <source>
        <dbReference type="ARBA" id="ARBA00005979"/>
    </source>
</evidence>
<dbReference type="InterPro" id="IPR045247">
    <property type="entry name" value="Oye-like"/>
</dbReference>
<evidence type="ECO:0000256" key="3">
    <source>
        <dbReference type="ARBA" id="ARBA00023002"/>
    </source>
</evidence>
<dbReference type="FunFam" id="3.20.20.70:FF:000059">
    <property type="entry name" value="N-ethylmaleimide reductase, FMN-linked"/>
    <property type="match status" value="1"/>
</dbReference>
<keyword evidence="6" id="KW-1185">Reference proteome</keyword>
<dbReference type="SUPFAM" id="SSF51395">
    <property type="entry name" value="FMN-linked oxidoreductases"/>
    <property type="match status" value="1"/>
</dbReference>
<dbReference type="Gene3D" id="3.20.20.70">
    <property type="entry name" value="Aldolase class I"/>
    <property type="match status" value="1"/>
</dbReference>
<name>A0A158GSR8_9BURK</name>
<dbReference type="AlphaFoldDB" id="A0A158GSR8"/>
<accession>A0A158GSR8</accession>
<sequence>MSKLFSPMQIGPYTLKHRVVHAPTTRLRANPDDSPSELMREYYSQRASDGGLIITESTHVSYDSRGYLGAPGIYEDSHIAGWKRIADAVHAKGGRIFMQLGHDGRQSHVDLTGGPLPIAPSVVPFEGEALTQDGWVPVSMHRAIDVAEIRTVIGHYRKSAERAFAAGMDGVELHSANGYLADTFLQDGTNKRTDEYGGSIEKRARFLLETVAALVSVWGAERVGVRLSPSGQWGAISDSNPEATFTYAAEQLNRLGLAYLHIIEPRVKGVETIDEGQKPVASELLRKVFDGPIITAGGFNGEGAEEILQKGDADLVAFGRFFASNPDLPYRLRHALPLAHYDRSAFWGGTHLGYTDYPAYREQENAEVC</sequence>
<dbReference type="PANTHER" id="PTHR22893">
    <property type="entry name" value="NADH OXIDOREDUCTASE-RELATED"/>
    <property type="match status" value="1"/>
</dbReference>
<keyword evidence="3" id="KW-0560">Oxidoreductase</keyword>
<evidence type="ECO:0000256" key="1">
    <source>
        <dbReference type="ARBA" id="ARBA00001917"/>
    </source>
</evidence>
<protein>
    <submittedName>
        <fullName evidence="5">NADH-flavin oxidoreductase/NADH oxidase</fullName>
    </submittedName>
</protein>
<dbReference type="CDD" id="cd02933">
    <property type="entry name" value="OYE_like_FMN"/>
    <property type="match status" value="1"/>
</dbReference>
<dbReference type="STRING" id="326474.AWB65_02379"/>
<dbReference type="InterPro" id="IPR001155">
    <property type="entry name" value="OxRdtase_FMN_N"/>
</dbReference>
<comment type="cofactor">
    <cofactor evidence="1">
        <name>FMN</name>
        <dbReference type="ChEBI" id="CHEBI:58210"/>
    </cofactor>
</comment>
<dbReference type="GO" id="GO:0010181">
    <property type="term" value="F:FMN binding"/>
    <property type="evidence" value="ECO:0007669"/>
    <property type="project" value="InterPro"/>
</dbReference>